<feature type="coiled-coil region" evidence="1">
    <location>
        <begin position="110"/>
        <end position="137"/>
    </location>
</feature>
<comment type="caution">
    <text evidence="3">The sequence shown here is derived from an EMBL/GenBank/DDBJ whole genome shotgun (WGS) entry which is preliminary data.</text>
</comment>
<organism evidence="3 4">
    <name type="scientific">Verticillium nonalfalfae</name>
    <dbReference type="NCBI Taxonomy" id="1051616"/>
    <lineage>
        <taxon>Eukaryota</taxon>
        <taxon>Fungi</taxon>
        <taxon>Dikarya</taxon>
        <taxon>Ascomycota</taxon>
        <taxon>Pezizomycotina</taxon>
        <taxon>Sordariomycetes</taxon>
        <taxon>Hypocreomycetidae</taxon>
        <taxon>Glomerellales</taxon>
        <taxon>Plectosphaerellaceae</taxon>
        <taxon>Verticillium</taxon>
    </lineage>
</organism>
<evidence type="ECO:0000256" key="2">
    <source>
        <dbReference type="SAM" id="MobiDB-lite"/>
    </source>
</evidence>
<feature type="compositionally biased region" description="Polar residues" evidence="2">
    <location>
        <begin position="1"/>
        <end position="16"/>
    </location>
</feature>
<sequence length="424" mass="46068">MTSERSSNLSPGQSKNIAKRSAFRRRYPPLPSARNPPRASPRRLLPPRREGLERGKGIIVKVGDSFFTLSRLQGLIESAHTNGKIPRRVVLPRDSLAAAAMVERWKDVILETRQAELEAALKDITEAEKRAAAVRATAQDTVNDAPQTKRPFLWATVRTRSSSIWLPMETTTAPARLKKFLRKIPIRPVFERPARNVPAAPKMPMRKPVSEQPVCPPLFPESLANKTPTAQVTAPKTSKAKTLAVKGTNPTPAALTKATQVLDLVTPTTSEPASKTTVDRAPAASKDRPSQENIKAPATKPSATDRVTKKKPASKAPAQQPASSTISTTRMPSLQVPAREAKKRMTPVNPPLTNYNTLAGTVPVSSQPFVRKIATDSSAQSLASTPPTRKTPSNSVAKPKTSAGYASFQAPNFQNLIRSPPRRN</sequence>
<accession>A0A3M9YHC4</accession>
<evidence type="ECO:0000313" key="4">
    <source>
        <dbReference type="Proteomes" id="UP000267145"/>
    </source>
</evidence>
<feature type="compositionally biased region" description="Polar residues" evidence="2">
    <location>
        <begin position="375"/>
        <end position="396"/>
    </location>
</feature>
<gene>
    <name evidence="3" type="ORF">D7B24_003279</name>
</gene>
<proteinExistence type="predicted"/>
<feature type="region of interest" description="Disordered" evidence="2">
    <location>
        <begin position="198"/>
        <end position="251"/>
    </location>
</feature>
<evidence type="ECO:0000256" key="1">
    <source>
        <dbReference type="SAM" id="Coils"/>
    </source>
</evidence>
<protein>
    <submittedName>
        <fullName evidence="3">Uncharacterized protein</fullName>
    </submittedName>
</protein>
<feature type="region of interest" description="Disordered" evidence="2">
    <location>
        <begin position="1"/>
        <end position="50"/>
    </location>
</feature>
<feature type="compositionally biased region" description="Polar residues" evidence="2">
    <location>
        <begin position="224"/>
        <end position="236"/>
    </location>
</feature>
<feature type="region of interest" description="Disordered" evidence="2">
    <location>
        <begin position="375"/>
        <end position="424"/>
    </location>
</feature>
<dbReference type="AlphaFoldDB" id="A0A3M9YHC4"/>
<reference evidence="3 4" key="1">
    <citation type="submission" date="2018-10" db="EMBL/GenBank/DDBJ databases">
        <title>Genome sequence of Verticillium nonalfalfae VnAa140.</title>
        <authorList>
            <person name="Stajich J.E."/>
            <person name="Kasson M.T."/>
        </authorList>
    </citation>
    <scope>NUCLEOTIDE SEQUENCE [LARGE SCALE GENOMIC DNA]</scope>
    <source>
        <strain evidence="3 4">VnAa140</strain>
    </source>
</reference>
<keyword evidence="4" id="KW-1185">Reference proteome</keyword>
<feature type="region of interest" description="Disordered" evidence="2">
    <location>
        <begin position="266"/>
        <end position="352"/>
    </location>
</feature>
<feature type="compositionally biased region" description="Low complexity" evidence="2">
    <location>
        <begin position="314"/>
        <end position="324"/>
    </location>
</feature>
<name>A0A3M9YHC4_9PEZI</name>
<dbReference type="EMBL" id="RBVV01000019">
    <property type="protein sequence ID" value="RNJ59186.1"/>
    <property type="molecule type" value="Genomic_DNA"/>
</dbReference>
<dbReference type="GeneID" id="39606968"/>
<dbReference type="Proteomes" id="UP000267145">
    <property type="component" value="Unassembled WGS sequence"/>
</dbReference>
<feature type="compositionally biased region" description="Basic residues" evidence="2">
    <location>
        <begin position="17"/>
        <end position="27"/>
    </location>
</feature>
<dbReference type="RefSeq" id="XP_028497344.1">
    <property type="nucleotide sequence ID" value="XM_028637472.1"/>
</dbReference>
<evidence type="ECO:0000313" key="3">
    <source>
        <dbReference type="EMBL" id="RNJ59186.1"/>
    </source>
</evidence>
<dbReference type="STRING" id="1051616.A0A3M9YHC4"/>
<feature type="compositionally biased region" description="Polar residues" evidence="2">
    <location>
        <begin position="266"/>
        <end position="276"/>
    </location>
</feature>
<keyword evidence="1" id="KW-0175">Coiled coil</keyword>